<name>A0ABS6H5M1_9PROT</name>
<gene>
    <name evidence="1" type="ORF">JJQ90_09720</name>
</gene>
<dbReference type="Proteomes" id="UP000689967">
    <property type="component" value="Unassembled WGS sequence"/>
</dbReference>
<sequence length="161" mass="16747">MRPIVAVRAGIPDRWMVVGDDGFGIAYPAEFADPVSGLPRDHEEIDLCCLLSGAEVVDLLACDFRLSRPPRALTGMASALGDPHGEVAMRATESAPLRVAASVADVLFGGRVAVLPLGDDAARAAYLRGAAAVTAPDLASARAMKKLLEVPVAMPKLFVAA</sequence>
<evidence type="ECO:0000313" key="1">
    <source>
        <dbReference type="EMBL" id="MBU8543982.1"/>
    </source>
</evidence>
<protein>
    <submittedName>
        <fullName evidence="1">Uncharacterized protein</fullName>
    </submittedName>
</protein>
<organism evidence="1 2">
    <name type="scientific">Falsiroseomonas oleicola</name>
    <dbReference type="NCBI Taxonomy" id="2801474"/>
    <lineage>
        <taxon>Bacteria</taxon>
        <taxon>Pseudomonadati</taxon>
        <taxon>Pseudomonadota</taxon>
        <taxon>Alphaproteobacteria</taxon>
        <taxon>Acetobacterales</taxon>
        <taxon>Roseomonadaceae</taxon>
        <taxon>Falsiroseomonas</taxon>
    </lineage>
</organism>
<reference evidence="1 2" key="1">
    <citation type="submission" date="2021-01" db="EMBL/GenBank/DDBJ databases">
        <title>Roseomonas sp. nov, a bacterium isolated from an oil production mixture in Yumen Oilfield.</title>
        <authorList>
            <person name="Wu D."/>
        </authorList>
    </citation>
    <scope>NUCLEOTIDE SEQUENCE [LARGE SCALE GENOMIC DNA]</scope>
    <source>
        <strain evidence="1 2">ROY-5-3</strain>
    </source>
</reference>
<accession>A0ABS6H5M1</accession>
<evidence type="ECO:0000313" key="2">
    <source>
        <dbReference type="Proteomes" id="UP000689967"/>
    </source>
</evidence>
<keyword evidence="2" id="KW-1185">Reference proteome</keyword>
<proteinExistence type="predicted"/>
<comment type="caution">
    <text evidence="1">The sequence shown here is derived from an EMBL/GenBank/DDBJ whole genome shotgun (WGS) entry which is preliminary data.</text>
</comment>
<dbReference type="EMBL" id="JAERQM010000002">
    <property type="protein sequence ID" value="MBU8543982.1"/>
    <property type="molecule type" value="Genomic_DNA"/>
</dbReference>
<dbReference type="RefSeq" id="WP_216874748.1">
    <property type="nucleotide sequence ID" value="NZ_JAERQM010000002.1"/>
</dbReference>